<dbReference type="AlphaFoldDB" id="X0YYY3"/>
<organism evidence="1">
    <name type="scientific">marine sediment metagenome</name>
    <dbReference type="NCBI Taxonomy" id="412755"/>
    <lineage>
        <taxon>unclassified sequences</taxon>
        <taxon>metagenomes</taxon>
        <taxon>ecological metagenomes</taxon>
    </lineage>
</organism>
<accession>X0YYY3</accession>
<name>X0YYY3_9ZZZZ</name>
<evidence type="ECO:0000313" key="1">
    <source>
        <dbReference type="EMBL" id="GAG53438.1"/>
    </source>
</evidence>
<gene>
    <name evidence="1" type="ORF">S01H1_78030</name>
</gene>
<sequence>HSIDLYRAREEIIKQLNLCFGDVRDYNGGMIDRQNRLLSAFKALCSQMKDQHEILMEKFFFAIRPQEMRAMLDPQHLKNLFILLLNTLSKEQSSKLVSDNLMIKQENKIVYAVVKDEQKKVLSYFKSQGVSFRLICFSLIELGQPFSGFILRGEDKKTQEQFLTLLKGNFKEK</sequence>
<comment type="caution">
    <text evidence="1">The sequence shown here is derived from an EMBL/GenBank/DDBJ whole genome shotgun (WGS) entry which is preliminary data.</text>
</comment>
<dbReference type="EMBL" id="BARS01052488">
    <property type="protein sequence ID" value="GAG53438.1"/>
    <property type="molecule type" value="Genomic_DNA"/>
</dbReference>
<proteinExistence type="predicted"/>
<feature type="non-terminal residue" evidence="1">
    <location>
        <position position="1"/>
    </location>
</feature>
<protein>
    <submittedName>
        <fullName evidence="1">Uncharacterized protein</fullName>
    </submittedName>
</protein>
<reference evidence="1" key="1">
    <citation type="journal article" date="2014" name="Front. Microbiol.">
        <title>High frequency of phylogenetically diverse reductive dehalogenase-homologous genes in deep subseafloor sedimentary metagenomes.</title>
        <authorList>
            <person name="Kawai M."/>
            <person name="Futagami T."/>
            <person name="Toyoda A."/>
            <person name="Takaki Y."/>
            <person name="Nishi S."/>
            <person name="Hori S."/>
            <person name="Arai W."/>
            <person name="Tsubouchi T."/>
            <person name="Morono Y."/>
            <person name="Uchiyama I."/>
            <person name="Ito T."/>
            <person name="Fujiyama A."/>
            <person name="Inagaki F."/>
            <person name="Takami H."/>
        </authorList>
    </citation>
    <scope>NUCLEOTIDE SEQUENCE</scope>
    <source>
        <strain evidence="1">Expedition CK06-06</strain>
    </source>
</reference>